<sequence length="326" mass="38518">MKTRYKINNFFNLILFKYNFKGFVVKGRTIFVLKDQEFKILDLFTLVFGLFMLIEMMTINLIKSPTWDVNSNALYVFVGHGYGFLYFTTQTNLIAATAVLVITFIKTNWAKNFIFSAAALITITFTIYWALISYTVEWTNAQDNFHSIMSHGLFPIVTVAIFFLNRKDLIIKRRTRLIISIYIILYYISITILFLLSYESDVLINNILENQNAADIADYTTYVLIYHFADPYNPFSLDLTEVTTVNIFLRIFMQLVILALLNLISWSYIYVAMVLLKIKFYEIFCFSFEKKWYRKIRLNKKSESVIKDKFFSWGKIHKNIDTYENK</sequence>
<reference evidence="2" key="1">
    <citation type="submission" date="2017-08" db="EMBL/GenBank/DDBJ databases">
        <authorList>
            <person name="Alvarez-Ponce D."/>
            <person name="Weitzman C.L."/>
            <person name="Tillett R.L."/>
            <person name="Sandmeier F.C."/>
            <person name="Tracy C.R."/>
        </authorList>
    </citation>
    <scope>NUCLEOTIDE SEQUENCE [LARGE SCALE GENOMIC DNA]</scope>
    <source>
        <strain evidence="2">PS6</strain>
    </source>
</reference>
<keyword evidence="1" id="KW-1133">Transmembrane helix</keyword>
<feature type="transmembrane region" description="Helical" evidence="1">
    <location>
        <begin position="82"/>
        <end position="105"/>
    </location>
</feature>
<evidence type="ECO:0000313" key="3">
    <source>
        <dbReference type="Proteomes" id="UP000217033"/>
    </source>
</evidence>
<dbReference type="EMBL" id="NQMN01000002">
    <property type="protein sequence ID" value="PAF54722.1"/>
    <property type="molecule type" value="Genomic_DNA"/>
</dbReference>
<gene>
    <name evidence="2" type="ORF">CJF60_03205</name>
</gene>
<dbReference type="Proteomes" id="UP000217033">
    <property type="component" value="Unassembled WGS sequence"/>
</dbReference>
<proteinExistence type="predicted"/>
<evidence type="ECO:0000313" key="2">
    <source>
        <dbReference type="EMBL" id="PAF54722.1"/>
    </source>
</evidence>
<accession>A0ABX4H4A4</accession>
<dbReference type="RefSeq" id="WP_084231948.1">
    <property type="nucleotide sequence ID" value="NZ_FWXE01000002.1"/>
</dbReference>
<feature type="transmembrane region" description="Helical" evidence="1">
    <location>
        <begin position="112"/>
        <end position="136"/>
    </location>
</feature>
<protein>
    <submittedName>
        <fullName evidence="2">Uncharacterized protein</fullName>
    </submittedName>
</protein>
<organism evidence="2 3">
    <name type="scientific">Mycoplasmopsis agassizii</name>
    <dbReference type="NCBI Taxonomy" id="33922"/>
    <lineage>
        <taxon>Bacteria</taxon>
        <taxon>Bacillati</taxon>
        <taxon>Mycoplasmatota</taxon>
        <taxon>Mycoplasmoidales</taxon>
        <taxon>Metamycoplasmataceae</taxon>
        <taxon>Mycoplasmopsis</taxon>
    </lineage>
</organism>
<keyword evidence="1" id="KW-0812">Transmembrane</keyword>
<keyword evidence="1" id="KW-0472">Membrane</keyword>
<feature type="transmembrane region" description="Helical" evidence="1">
    <location>
        <begin position="40"/>
        <end position="62"/>
    </location>
</feature>
<keyword evidence="3" id="KW-1185">Reference proteome</keyword>
<feature type="transmembrane region" description="Helical" evidence="1">
    <location>
        <begin position="247"/>
        <end position="271"/>
    </location>
</feature>
<feature type="transmembrane region" description="Helical" evidence="1">
    <location>
        <begin position="177"/>
        <end position="198"/>
    </location>
</feature>
<evidence type="ECO:0000256" key="1">
    <source>
        <dbReference type="SAM" id="Phobius"/>
    </source>
</evidence>
<feature type="transmembrane region" description="Helical" evidence="1">
    <location>
        <begin position="148"/>
        <end position="165"/>
    </location>
</feature>
<dbReference type="NCBIfam" id="NF046009">
    <property type="entry name" value="MAGa3780_fam"/>
    <property type="match status" value="1"/>
</dbReference>
<comment type="caution">
    <text evidence="2">The sequence shown here is derived from an EMBL/GenBank/DDBJ whole genome shotgun (WGS) entry which is preliminary data.</text>
</comment>
<name>A0ABX4H4A4_9BACT</name>